<proteinExistence type="predicted"/>
<gene>
    <name evidence="1" type="ORF">CHIRRI_LOCUS15025</name>
</gene>
<dbReference type="Proteomes" id="UP001153620">
    <property type="component" value="Chromosome 4"/>
</dbReference>
<reference evidence="1" key="2">
    <citation type="submission" date="2022-10" db="EMBL/GenBank/DDBJ databases">
        <authorList>
            <consortium name="ENA_rothamsted_submissions"/>
            <consortium name="culmorum"/>
            <person name="King R."/>
        </authorList>
    </citation>
    <scope>NUCLEOTIDE SEQUENCE</scope>
</reference>
<accession>A0A9P0NL92</accession>
<name>A0A9P0NL92_9DIPT</name>
<dbReference type="EMBL" id="OU895880">
    <property type="protein sequence ID" value="CAH1735768.1"/>
    <property type="molecule type" value="Genomic_DNA"/>
</dbReference>
<evidence type="ECO:0000313" key="1">
    <source>
        <dbReference type="EMBL" id="CAH1735768.1"/>
    </source>
</evidence>
<evidence type="ECO:0000313" key="2">
    <source>
        <dbReference type="Proteomes" id="UP001153620"/>
    </source>
</evidence>
<dbReference type="Gene3D" id="3.40.50.300">
    <property type="entry name" value="P-loop containing nucleotide triphosphate hydrolases"/>
    <property type="match status" value="1"/>
</dbReference>
<dbReference type="SUPFAM" id="SSF52540">
    <property type="entry name" value="P-loop containing nucleoside triphosphate hydrolases"/>
    <property type="match status" value="1"/>
</dbReference>
<dbReference type="InterPro" id="IPR027417">
    <property type="entry name" value="P-loop_NTPase"/>
</dbReference>
<organism evidence="1 2">
    <name type="scientific">Chironomus riparius</name>
    <dbReference type="NCBI Taxonomy" id="315576"/>
    <lineage>
        <taxon>Eukaryota</taxon>
        <taxon>Metazoa</taxon>
        <taxon>Ecdysozoa</taxon>
        <taxon>Arthropoda</taxon>
        <taxon>Hexapoda</taxon>
        <taxon>Insecta</taxon>
        <taxon>Pterygota</taxon>
        <taxon>Neoptera</taxon>
        <taxon>Endopterygota</taxon>
        <taxon>Diptera</taxon>
        <taxon>Nematocera</taxon>
        <taxon>Chironomoidea</taxon>
        <taxon>Chironomidae</taxon>
        <taxon>Chironominae</taxon>
        <taxon>Chironomus</taxon>
    </lineage>
</organism>
<keyword evidence="2" id="KW-1185">Reference proteome</keyword>
<protein>
    <recommendedName>
        <fullName evidence="3">NACHT domain-containing protein</fullName>
    </recommendedName>
</protein>
<sequence>MPELEYISVEYSSSKEEFLKNLKHEKETNLNSNFLQVTNIPSARNAIELILQEWFKSIICENKDIFGLDLKIGENVDGNFKELPRYFELNFRDYFIITFQSSTGDCESMTYWKVPNREQFYSTFIDDDKDEVMLQFLHEFLVEECYDDDSAEEPNNEAISKELTISSGVMSAFKEKTEILLHELGNDLNSNLLMMAALWNNVDVVKLAVTREFDVDYKNDYEDMAIDKAWSRFIGSDVKDQKEPEEIILCLLNANSVYPKNFNYDLASAKIKQFVDISEGLYRDVKKGNFDSLNLKLKEHPILMHFYNRKNKSLLLHALETRKFKIIDYLDNGLNVGAHELLKFSDQYKELYNEDLTNLREQHKINAKELPKTYLLVLRSKTKIGSNDQLAHVRRKNVEETYDALDKNDFCSLLLQVAAQVKSIKIFFDFKHESIYYLDPMKKITTLGTTYPNGTIFIGAKQLLDESTKNKVLSTVAHELCHLAVLVTYMNTSFDPFPMGDSEEKQMYINKVMDDCRKKKELEPIVSNAFGYSEHLQASELIVTVAEMLMCYKNDEAKIDKIQETFEQLFKYAKEVVEPEMYKALIVLRKLGDPEINIRYDSLTDVMKKSISHLSINLQGVKTTFYDLFGDDDTCQEFLTSDNIRDILLNGKGMQIGEMCKLDPKYTLIERSFMNRETYQQLKSSDIEEYNMRVNARSKSMMRIRKNTIKFFILADFGGTGKTTFFKDAAIKVKNHHKNYWVSYVNLRKSDKVFVAYKPKLCNLNANDVMEILSSIVQNGDGKLSAFEEKIFKKLFARNQVVLFLDGVDEICPEHTELVMAIFDILKKCRGKNEIWISTRPHYANPIQNIFKVTPICFVLYTMEQKVKFIKDILNKNGITDETEETNAVGQINAFIFHLNWEPGFFSDPDHPLIIEIITEIYVQKRELKLDASSFYGLYAAMIDKQKEKVGNKIPNIERDPFSSLSVWQAHQVLAILVIFGELYDRSFQCTLPDGSYYNEGFSFTLEELSIIEKWRMERKGGRWTSDMIQRYAFVTVNLNNLLEDRSCIEFSHRTYAEFFIAQFLIDFLFNQNFNETEMIKMMHILQIVQGTPGLENTYKFIISFSKTIAKKEKFKFHPLIRLYFRKRILKALIDKEELKYHSDPFIFFGKIIVCDEDLTQKLWRLNPKHERNSFEIIITHKDFKFLNLIIETANFVFDENWHETFNKSDKKLISDEQIEGMRDKIVESWDDWRKEKNLLKFCDYLHKNFDAKVQRKIHDKMVFAFHVTNQKILTEILKIMSEIYDKETFTKKCIDNMFYPCAVGESIIFICKFLEELYAKDRNAIRKILFEDLRDDKSPLFTSFYTRNLELFLFIKDFYLKYQDSAEDTQNILLEIDIVDVFKYAVASELYADFKSFFAIIFNNNAGHNETMFREKVLYYISNDREAFEEFSENVENFINFIVFKE</sequence>
<evidence type="ECO:0008006" key="3">
    <source>
        <dbReference type="Google" id="ProtNLM"/>
    </source>
</evidence>
<dbReference type="OrthoDB" id="1046782at2759"/>
<reference evidence="1" key="1">
    <citation type="submission" date="2022-01" db="EMBL/GenBank/DDBJ databases">
        <authorList>
            <person name="King R."/>
        </authorList>
    </citation>
    <scope>NUCLEOTIDE SEQUENCE</scope>
</reference>